<evidence type="ECO:0000256" key="4">
    <source>
        <dbReference type="ARBA" id="ARBA00022763"/>
    </source>
</evidence>
<keyword evidence="5 11" id="KW-0378">Hydrolase</keyword>
<dbReference type="InterPro" id="IPR051309">
    <property type="entry name" value="ABCF_ATPase"/>
</dbReference>
<dbReference type="InterPro" id="IPR032781">
    <property type="entry name" value="ABC_tran_Xtn"/>
</dbReference>
<dbReference type="CDD" id="cd03221">
    <property type="entry name" value="ABCF_EF-3"/>
    <property type="match status" value="2"/>
</dbReference>
<evidence type="ECO:0000256" key="9">
    <source>
        <dbReference type="ARBA" id="ARBA00049360"/>
    </source>
</evidence>
<dbReference type="InterPro" id="IPR037118">
    <property type="entry name" value="Val-tRNA_synth_C_sf"/>
</dbReference>
<keyword evidence="7 11" id="KW-0238">DNA-binding</keyword>
<feature type="coiled-coil region" evidence="11">
    <location>
        <begin position="599"/>
        <end position="626"/>
    </location>
</feature>
<keyword evidence="11" id="KW-0175">Coiled coil</keyword>
<dbReference type="InterPro" id="IPR032524">
    <property type="entry name" value="ABC_tran_C"/>
</dbReference>
<evidence type="ECO:0000256" key="5">
    <source>
        <dbReference type="ARBA" id="ARBA00022801"/>
    </source>
</evidence>
<evidence type="ECO:0000256" key="3">
    <source>
        <dbReference type="ARBA" id="ARBA00022741"/>
    </source>
</evidence>
<keyword evidence="6 11" id="KW-0067">ATP-binding</keyword>
<dbReference type="PROSITE" id="PS50893">
    <property type="entry name" value="ABC_TRANSPORTER_2"/>
    <property type="match status" value="2"/>
</dbReference>
<dbReference type="EC" id="3.6.1.-" evidence="11"/>
<dbReference type="GO" id="GO:0003677">
    <property type="term" value="F:DNA binding"/>
    <property type="evidence" value="ECO:0007669"/>
    <property type="project" value="UniProtKB-UniRule"/>
</dbReference>
<dbReference type="GO" id="GO:0005737">
    <property type="term" value="C:cytoplasm"/>
    <property type="evidence" value="ECO:0007669"/>
    <property type="project" value="UniProtKB-SubCell"/>
</dbReference>
<dbReference type="InterPro" id="IPR017871">
    <property type="entry name" value="ABC_transporter-like_CS"/>
</dbReference>
<gene>
    <name evidence="14" type="primary">uup-A</name>
    <name evidence="11" type="synonym">uup</name>
    <name evidence="14" type="ORF">KM92DES2_12218</name>
</gene>
<dbReference type="HAMAP" id="MF_00848">
    <property type="entry name" value="Uup"/>
    <property type="match status" value="1"/>
</dbReference>
<dbReference type="Gene3D" id="1.10.287.380">
    <property type="entry name" value="Valyl-tRNA synthetase, C-terminal domain"/>
    <property type="match status" value="1"/>
</dbReference>
<comment type="function">
    <text evidence="11">Probably plays a role in ribosome assembly or function. May be involved in resolution of branched DNA intermediates that result from template switching in postreplication gaps. Binds DNA and has ATPase activity.</text>
</comment>
<dbReference type="PROSITE" id="PS00211">
    <property type="entry name" value="ABC_TRANSPORTER_1"/>
    <property type="match status" value="1"/>
</dbReference>
<evidence type="ECO:0000313" key="14">
    <source>
        <dbReference type="EMBL" id="SBW06651.1"/>
    </source>
</evidence>
<evidence type="ECO:0000256" key="8">
    <source>
        <dbReference type="ARBA" id="ARBA00023204"/>
    </source>
</evidence>
<keyword evidence="2 11" id="KW-0677">Repeat</keyword>
<dbReference type="Gene3D" id="3.40.50.300">
    <property type="entry name" value="P-loop containing nucleotide triphosphate hydrolases"/>
    <property type="match status" value="2"/>
</dbReference>
<organism evidence="14">
    <name type="scientific">uncultured Desulfovibrio sp</name>
    <dbReference type="NCBI Taxonomy" id="167968"/>
    <lineage>
        <taxon>Bacteria</taxon>
        <taxon>Pseudomonadati</taxon>
        <taxon>Thermodesulfobacteriota</taxon>
        <taxon>Desulfovibrionia</taxon>
        <taxon>Desulfovibrionales</taxon>
        <taxon>Desulfovibrionaceae</taxon>
        <taxon>Desulfovibrio</taxon>
        <taxon>environmental samples</taxon>
    </lineage>
</organism>
<dbReference type="InterPro" id="IPR043686">
    <property type="entry name" value="Uup"/>
</dbReference>
<evidence type="ECO:0000256" key="2">
    <source>
        <dbReference type="ARBA" id="ARBA00022737"/>
    </source>
</evidence>
<evidence type="ECO:0000256" key="1">
    <source>
        <dbReference type="ARBA" id="ARBA00022490"/>
    </source>
</evidence>
<evidence type="ECO:0000259" key="13">
    <source>
        <dbReference type="PROSITE" id="PS50893"/>
    </source>
</evidence>
<comment type="catalytic activity">
    <reaction evidence="9 11">
        <text>ATP + H2O = ADP + phosphate + H(+)</text>
        <dbReference type="Rhea" id="RHEA:13065"/>
        <dbReference type="ChEBI" id="CHEBI:15377"/>
        <dbReference type="ChEBI" id="CHEBI:15378"/>
        <dbReference type="ChEBI" id="CHEBI:30616"/>
        <dbReference type="ChEBI" id="CHEBI:43474"/>
        <dbReference type="ChEBI" id="CHEBI:456216"/>
    </reaction>
</comment>
<dbReference type="GO" id="GO:0006281">
    <property type="term" value="P:DNA repair"/>
    <property type="evidence" value="ECO:0007669"/>
    <property type="project" value="UniProtKB-KW"/>
</dbReference>
<proteinExistence type="inferred from homology"/>
<dbReference type="Pfam" id="PF00005">
    <property type="entry name" value="ABC_tran"/>
    <property type="match status" value="2"/>
</dbReference>
<feature type="domain" description="ABC transporter" evidence="13">
    <location>
        <begin position="56"/>
        <end position="285"/>
    </location>
</feature>
<sequence>MIRLCRAQVPRFFLRAALVTRFADRTTHHRRAGTTQSNYSPGQNHITVLENILAFLSMQGVTLNLGGKPLLDSADFSVEVGDRLCLVGRNGAGKSSLLALLGGQMQPNSGMIIRPGTLIGQMPQDVPERWRGTVFSLVAEVLGEEGTALAAAHAGAEHSLELSSGWERYGDVLAVINHLGLDPDADFTSLSGGTKRRVALARALICSEDLILDEPTNHLDIATITWLEDFLLRKARTLIFVSHDRAFAKRLATRVVEIDRGKLHNYSCGFDRYPERREERLAAEERAFALQDKKLAQEEVWIRQGIKARRTRNMGRVRALVALRAERAERRDRQGNVRMAAQEAGRSGKLVIEADNISVGYSGQPPLIRNFSTIIQRGDRVGLIGENGTGKTSLIRVLLGEQQPTEGEVRLGTNLEISYFDQLRETLDPEASVMHSVAEGNDVVTVGGSTRHVAGYLQDFLFTPDRLRLPVKVLSGGERNRLLLAKLFTRPSNVLVLDEPTNDLDAETLDLLEELIADYSGTVLVVSHDRSFLDNLVTSVIALEGDGMAHEYVGAYTDWLRQRSTPAQERKPEEKTARTSQRLASDKPRKRSFKEQREFEQLGKELEALPERMDALEQEQKTLEATLADPELFARDPEAFAKTTDRLVALETEQTELLLRWEFAEQRLQELGELAG</sequence>
<dbReference type="FunFam" id="3.40.50.300:FF:000011">
    <property type="entry name" value="Putative ABC transporter ATP-binding component"/>
    <property type="match status" value="1"/>
</dbReference>
<accession>A0A212K4L1</accession>
<dbReference type="GO" id="GO:0005524">
    <property type="term" value="F:ATP binding"/>
    <property type="evidence" value="ECO:0007669"/>
    <property type="project" value="UniProtKB-UniRule"/>
</dbReference>
<keyword evidence="4 11" id="KW-0227">DNA damage</keyword>
<keyword evidence="1 11" id="KW-0963">Cytoplasm</keyword>
<dbReference type="InterPro" id="IPR027417">
    <property type="entry name" value="P-loop_NTPase"/>
</dbReference>
<feature type="binding site" evidence="11">
    <location>
        <begin position="385"/>
        <end position="392"/>
    </location>
    <ligand>
        <name>ATP</name>
        <dbReference type="ChEBI" id="CHEBI:30616"/>
        <label>2</label>
    </ligand>
</feature>
<comment type="similarity">
    <text evidence="10 11">Belongs to the ABC transporter superfamily. ABCF family. Uup subfamily.</text>
</comment>
<comment type="subcellular location">
    <subcellularLocation>
        <location evidence="11">Cytoplasm</location>
    </subcellularLocation>
    <text evidence="11">Associates with ribosomes.</text>
</comment>
<dbReference type="FunFam" id="3.40.50.300:FF:000309">
    <property type="entry name" value="ABC transporter ATP-binding protein"/>
    <property type="match status" value="1"/>
</dbReference>
<evidence type="ECO:0000256" key="7">
    <source>
        <dbReference type="ARBA" id="ARBA00023125"/>
    </source>
</evidence>
<dbReference type="Pfam" id="PF16326">
    <property type="entry name" value="ABC_tran_CTD"/>
    <property type="match status" value="1"/>
</dbReference>
<reference evidence="14" key="1">
    <citation type="submission" date="2016-04" db="EMBL/GenBank/DDBJ databases">
        <authorList>
            <person name="Evans L.H."/>
            <person name="Alamgir A."/>
            <person name="Owens N."/>
            <person name="Weber N.D."/>
            <person name="Virtaneva K."/>
            <person name="Barbian K."/>
            <person name="Babar A."/>
            <person name="Rosenke K."/>
        </authorList>
    </citation>
    <scope>NUCLEOTIDE SEQUENCE</scope>
    <source>
        <strain evidence="14">92-2</strain>
    </source>
</reference>
<dbReference type="SMART" id="SM00382">
    <property type="entry name" value="AAA"/>
    <property type="match status" value="2"/>
</dbReference>
<dbReference type="AlphaFoldDB" id="A0A212K4L1"/>
<feature type="compositionally biased region" description="Basic and acidic residues" evidence="12">
    <location>
        <begin position="568"/>
        <end position="577"/>
    </location>
</feature>
<feature type="region of interest" description="Disordered" evidence="12">
    <location>
        <begin position="563"/>
        <end position="596"/>
    </location>
</feature>
<evidence type="ECO:0000256" key="6">
    <source>
        <dbReference type="ARBA" id="ARBA00022840"/>
    </source>
</evidence>
<keyword evidence="3 11" id="KW-0547">Nucleotide-binding</keyword>
<keyword evidence="8 11" id="KW-0234">DNA repair</keyword>
<dbReference type="GO" id="GO:0043022">
    <property type="term" value="F:ribosome binding"/>
    <property type="evidence" value="ECO:0007669"/>
    <property type="project" value="UniProtKB-UniRule"/>
</dbReference>
<dbReference type="SUPFAM" id="SSF52540">
    <property type="entry name" value="P-loop containing nucleoside triphosphate hydrolases"/>
    <property type="match status" value="2"/>
</dbReference>
<dbReference type="PANTHER" id="PTHR42855">
    <property type="entry name" value="ABC TRANSPORTER ATP-BINDING SUBUNIT"/>
    <property type="match status" value="1"/>
</dbReference>
<name>A0A212K4L1_9BACT</name>
<feature type="binding site" evidence="11">
    <location>
        <begin position="88"/>
        <end position="95"/>
    </location>
    <ligand>
        <name>ATP</name>
        <dbReference type="ChEBI" id="CHEBI:30616"/>
        <label>1</label>
    </ligand>
</feature>
<feature type="domain" description="ABC transporter" evidence="13">
    <location>
        <begin position="352"/>
        <end position="570"/>
    </location>
</feature>
<dbReference type="EMBL" id="FLUP01000001">
    <property type="protein sequence ID" value="SBW06651.1"/>
    <property type="molecule type" value="Genomic_DNA"/>
</dbReference>
<dbReference type="InterPro" id="IPR003593">
    <property type="entry name" value="AAA+_ATPase"/>
</dbReference>
<protein>
    <recommendedName>
        <fullName evidence="11">ATP-binding protein Uup</fullName>
        <ecNumber evidence="11">3.6.1.-</ecNumber>
    </recommendedName>
</protein>
<evidence type="ECO:0000256" key="10">
    <source>
        <dbReference type="ARBA" id="ARBA00061478"/>
    </source>
</evidence>
<dbReference type="InterPro" id="IPR003439">
    <property type="entry name" value="ABC_transporter-like_ATP-bd"/>
</dbReference>
<evidence type="ECO:0000256" key="12">
    <source>
        <dbReference type="SAM" id="MobiDB-lite"/>
    </source>
</evidence>
<evidence type="ECO:0000256" key="11">
    <source>
        <dbReference type="HAMAP-Rule" id="MF_00848"/>
    </source>
</evidence>
<dbReference type="PANTHER" id="PTHR42855:SF1">
    <property type="entry name" value="ABC TRANSPORTER DOMAIN-CONTAINING PROTEIN"/>
    <property type="match status" value="1"/>
</dbReference>
<dbReference type="Pfam" id="PF12848">
    <property type="entry name" value="ABC_tran_Xtn"/>
    <property type="match status" value="1"/>
</dbReference>
<dbReference type="GO" id="GO:0016887">
    <property type="term" value="F:ATP hydrolysis activity"/>
    <property type="evidence" value="ECO:0007669"/>
    <property type="project" value="UniProtKB-UniRule"/>
</dbReference>